<keyword evidence="2" id="KW-1133">Transmembrane helix</keyword>
<feature type="domain" description="Protein kinase" evidence="3">
    <location>
        <begin position="15"/>
        <end position="258"/>
    </location>
</feature>
<dbReference type="InterPro" id="IPR000914">
    <property type="entry name" value="SBP_5_dom"/>
</dbReference>
<feature type="compositionally biased region" description="Pro residues" evidence="1">
    <location>
        <begin position="286"/>
        <end position="295"/>
    </location>
</feature>
<dbReference type="InterPro" id="IPR011009">
    <property type="entry name" value="Kinase-like_dom_sf"/>
</dbReference>
<keyword evidence="2" id="KW-0472">Membrane</keyword>
<dbReference type="GO" id="GO:1904680">
    <property type="term" value="F:peptide transmembrane transporter activity"/>
    <property type="evidence" value="ECO:0007669"/>
    <property type="project" value="TreeGrafter"/>
</dbReference>
<comment type="caution">
    <text evidence="4">The sequence shown here is derived from an EMBL/GenBank/DDBJ whole genome shotgun (WGS) entry which is preliminary data.</text>
</comment>
<dbReference type="Gene3D" id="3.40.190.10">
    <property type="entry name" value="Periplasmic binding protein-like II"/>
    <property type="match status" value="1"/>
</dbReference>
<dbReference type="PANTHER" id="PTHR30290:SF83">
    <property type="entry name" value="ABC TRANSPORTER SUBSTRATE-BINDING PROTEIN"/>
    <property type="match status" value="1"/>
</dbReference>
<dbReference type="SUPFAM" id="SSF53850">
    <property type="entry name" value="Periplasmic binding protein-like II"/>
    <property type="match status" value="1"/>
</dbReference>
<dbReference type="SUPFAM" id="SSF56112">
    <property type="entry name" value="Protein kinase-like (PK-like)"/>
    <property type="match status" value="1"/>
</dbReference>
<dbReference type="Gene3D" id="3.10.105.10">
    <property type="entry name" value="Dipeptide-binding Protein, Domain 3"/>
    <property type="match status" value="1"/>
</dbReference>
<name>A0A7W0CT63_9ACTN</name>
<dbReference type="Gene3D" id="3.30.200.20">
    <property type="entry name" value="Phosphorylase Kinase, domain 1"/>
    <property type="match status" value="1"/>
</dbReference>
<dbReference type="InterPro" id="IPR039424">
    <property type="entry name" value="SBP_5"/>
</dbReference>
<keyword evidence="2" id="KW-0812">Transmembrane</keyword>
<sequence length="920" mass="97077">MRPLRSGDPVAVNDYPLTGFLGEGGQGSVYAGVASSGQRVAIKILHARFADDPQALRRFRREAEATRRVGEFCTARVLEIGDWQQRPYIVSEFVDGPSLQAHGPLTGTALMRLAVTTAQALVAIHRAGVVHRDFKPSNVLLAAEGPRVIDFGIARALDVSHSLTSSVIGTPAYMSPEQFHGESGPPGDVFAWAGTIVFAATGRPAFGTGALPVVMHRILAYEPDLGGVPGELAGLLRAALHKDPGMRPTAEQLVQELLRAGPPPAAFTAGPPPPPAPSPLGHSAPPSAPSLPNPGSPSSGPSPIGPGGPHPAAPTPGMGRYPAPAPHTPVTRPAGNGVRAAVAAAGAVILAAVIGVAVWLWPGIERQLLAGGGQDPATTSAGASTPTPATTGKASAFTAIVNPSTARGGTLRAAFPKPDSLDPGNTYDSHVWNLVRLYGRSLTMFRPEPGVRGTEVVPDLAESLGTPGDDAKTWTYKIRQGLKFQDGTPITAADVKYAVLRSMDREVLQSGPSTLQFLLDLPGDYSGPAKSGADGDRAVLTPDDRTIVFKLKAPFSGFDKVMTLPVTVPVPKSADRGARYRDQVVSSGPYMFSGEVTDTALTLVRNPHWDPATDPVRKALPDRYEVGFLEPGADAQPKLEGGDLEYGPSPAETGRITSSSDLRARSDESATTLLNALYLNPRIKPLDDPDCRKAIFTAVDRTMLLRAYGDADPAATLLPPVVAGHREHGLYPTGAPDQAKTRAHLSACDKSSGFPLTLLARSDRPAELAAAEVVEQSLSPFGIEITVKQVSTADFYAKYSGKPDALTSDRIGLVSRPWVPDYADAEAFLAPLVDGRVASGFNLNVDSAEVDSLIDQANRELDQGRRAQLWGEVDRVVMEEALILPTGWRRAVLLRGVKATNVHVNPHLQLYDLLNMGVAG</sequence>
<evidence type="ECO:0000313" key="4">
    <source>
        <dbReference type="EMBL" id="MBA2896690.1"/>
    </source>
</evidence>
<feature type="region of interest" description="Disordered" evidence="1">
    <location>
        <begin position="645"/>
        <end position="664"/>
    </location>
</feature>
<feature type="region of interest" description="Disordered" evidence="1">
    <location>
        <begin position="372"/>
        <end position="391"/>
    </location>
</feature>
<dbReference type="PANTHER" id="PTHR30290">
    <property type="entry name" value="PERIPLASMIC BINDING COMPONENT OF ABC TRANSPORTER"/>
    <property type="match status" value="1"/>
</dbReference>
<dbReference type="InterPro" id="IPR008271">
    <property type="entry name" value="Ser/Thr_kinase_AS"/>
</dbReference>
<evidence type="ECO:0000256" key="2">
    <source>
        <dbReference type="SAM" id="Phobius"/>
    </source>
</evidence>
<reference evidence="4 5" key="1">
    <citation type="submission" date="2020-07" db="EMBL/GenBank/DDBJ databases">
        <title>Genomic Encyclopedia of Type Strains, Phase IV (KMG-IV): sequencing the most valuable type-strain genomes for metagenomic binning, comparative biology and taxonomic classification.</title>
        <authorList>
            <person name="Goeker M."/>
        </authorList>
    </citation>
    <scope>NUCLEOTIDE SEQUENCE [LARGE SCALE GENOMIC DNA]</scope>
    <source>
        <strain evidence="4 5">DSM 45533</strain>
    </source>
</reference>
<evidence type="ECO:0000313" key="5">
    <source>
        <dbReference type="Proteomes" id="UP000530928"/>
    </source>
</evidence>
<gene>
    <name evidence="4" type="ORF">HNR30_008081</name>
</gene>
<organism evidence="4 5">
    <name type="scientific">Nonomuraea soli</name>
    <dbReference type="NCBI Taxonomy" id="1032476"/>
    <lineage>
        <taxon>Bacteria</taxon>
        <taxon>Bacillati</taxon>
        <taxon>Actinomycetota</taxon>
        <taxon>Actinomycetes</taxon>
        <taxon>Streptosporangiales</taxon>
        <taxon>Streptosporangiaceae</taxon>
        <taxon>Nonomuraea</taxon>
    </lineage>
</organism>
<feature type="compositionally biased region" description="Pro residues" evidence="1">
    <location>
        <begin position="262"/>
        <end position="278"/>
    </location>
</feature>
<feature type="transmembrane region" description="Helical" evidence="2">
    <location>
        <begin position="340"/>
        <end position="361"/>
    </location>
</feature>
<accession>A0A7W0CT63</accession>
<feature type="compositionally biased region" description="Pro residues" evidence="1">
    <location>
        <begin position="303"/>
        <end position="314"/>
    </location>
</feature>
<dbReference type="Gene3D" id="1.10.510.10">
    <property type="entry name" value="Transferase(Phosphotransferase) domain 1"/>
    <property type="match status" value="1"/>
</dbReference>
<evidence type="ECO:0000259" key="3">
    <source>
        <dbReference type="PROSITE" id="PS50011"/>
    </source>
</evidence>
<feature type="region of interest" description="Disordered" evidence="1">
    <location>
        <begin position="262"/>
        <end position="332"/>
    </location>
</feature>
<evidence type="ECO:0000256" key="1">
    <source>
        <dbReference type="SAM" id="MobiDB-lite"/>
    </source>
</evidence>
<dbReference type="GO" id="GO:0004672">
    <property type="term" value="F:protein kinase activity"/>
    <property type="evidence" value="ECO:0007669"/>
    <property type="project" value="InterPro"/>
</dbReference>
<dbReference type="CDD" id="cd08506">
    <property type="entry name" value="PBP2_clavulanate_OppA2"/>
    <property type="match status" value="1"/>
</dbReference>
<dbReference type="Pfam" id="PF00069">
    <property type="entry name" value="Pkinase"/>
    <property type="match status" value="1"/>
</dbReference>
<dbReference type="CDD" id="cd14014">
    <property type="entry name" value="STKc_PknB_like"/>
    <property type="match status" value="1"/>
</dbReference>
<dbReference type="PROSITE" id="PS50011">
    <property type="entry name" value="PROTEIN_KINASE_DOM"/>
    <property type="match status" value="1"/>
</dbReference>
<dbReference type="PROSITE" id="PS00108">
    <property type="entry name" value="PROTEIN_KINASE_ST"/>
    <property type="match status" value="1"/>
</dbReference>
<dbReference type="GO" id="GO:0015833">
    <property type="term" value="P:peptide transport"/>
    <property type="evidence" value="ECO:0007669"/>
    <property type="project" value="TreeGrafter"/>
</dbReference>
<dbReference type="InterPro" id="IPR000719">
    <property type="entry name" value="Prot_kinase_dom"/>
</dbReference>
<proteinExistence type="predicted"/>
<dbReference type="Pfam" id="PF00496">
    <property type="entry name" value="SBP_bac_5"/>
    <property type="match status" value="1"/>
</dbReference>
<dbReference type="EMBL" id="JACDUR010000009">
    <property type="protein sequence ID" value="MBA2896690.1"/>
    <property type="molecule type" value="Genomic_DNA"/>
</dbReference>
<dbReference type="Proteomes" id="UP000530928">
    <property type="component" value="Unassembled WGS sequence"/>
</dbReference>
<dbReference type="AlphaFoldDB" id="A0A7W0CT63"/>
<dbReference type="RefSeq" id="WP_181615405.1">
    <property type="nucleotide sequence ID" value="NZ_BAABAM010000008.1"/>
</dbReference>
<protein>
    <submittedName>
        <fullName evidence="4">Peptide/nickel transport system substrate-binding protein</fullName>
    </submittedName>
</protein>
<feature type="compositionally biased region" description="Low complexity" evidence="1">
    <location>
        <begin position="376"/>
        <end position="391"/>
    </location>
</feature>
<keyword evidence="5" id="KW-1185">Reference proteome</keyword>
<dbReference type="GO" id="GO:0005524">
    <property type="term" value="F:ATP binding"/>
    <property type="evidence" value="ECO:0007669"/>
    <property type="project" value="InterPro"/>
</dbReference>